<evidence type="ECO:0000256" key="1">
    <source>
        <dbReference type="SAM" id="SignalP"/>
    </source>
</evidence>
<dbReference type="EMBL" id="CP046956">
    <property type="protein sequence ID" value="QTM99235.1"/>
    <property type="molecule type" value="Genomic_DNA"/>
</dbReference>
<evidence type="ECO:0000313" key="2">
    <source>
        <dbReference type="EMBL" id="QTM99235.1"/>
    </source>
</evidence>
<protein>
    <recommendedName>
        <fullName evidence="4">EfeO-type cupredoxin-like domain-containing protein</fullName>
    </recommendedName>
</protein>
<evidence type="ECO:0000313" key="3">
    <source>
        <dbReference type="Proteomes" id="UP000665043"/>
    </source>
</evidence>
<name>A0ABX7VTV4_9BACI</name>
<proteinExistence type="predicted"/>
<organism evidence="2 3">
    <name type="scientific">Sediminibacillus dalangtanensis</name>
    <dbReference type="NCBI Taxonomy" id="2729421"/>
    <lineage>
        <taxon>Bacteria</taxon>
        <taxon>Bacillati</taxon>
        <taxon>Bacillota</taxon>
        <taxon>Bacilli</taxon>
        <taxon>Bacillales</taxon>
        <taxon>Bacillaceae</taxon>
        <taxon>Sediminibacillus</taxon>
    </lineage>
</organism>
<feature type="signal peptide" evidence="1">
    <location>
        <begin position="1"/>
        <end position="20"/>
    </location>
</feature>
<dbReference type="RefSeq" id="WP_209368444.1">
    <property type="nucleotide sequence ID" value="NZ_CP046956.1"/>
</dbReference>
<sequence length="148" mass="16812">MVKKLLMICTTLAVIGGAAAYWFVETSSAKLAEPVQVSEQMEDFIMHVQVEKNEEGFQVLRSLEYIGDEPIVLSHRTPLISLRVNHDAKNFTGSPVTKELNPGDVYHPQEAKVFNPLKKGSHTLYMDCEFYIDGERKNIKAHKEMVFQ</sequence>
<reference evidence="2 3" key="1">
    <citation type="submission" date="2019-12" db="EMBL/GenBank/DDBJ databases">
        <title>The whole genome sequencing of a strain isolated from a Mars analog, Dalangtan Playa.</title>
        <authorList>
            <person name="Huang T."/>
        </authorList>
    </citation>
    <scope>NUCLEOTIDE SEQUENCE [LARGE SCALE GENOMIC DNA]</scope>
    <source>
        <strain evidence="2 3">DP4-553-S</strain>
    </source>
</reference>
<keyword evidence="1" id="KW-0732">Signal</keyword>
<feature type="chain" id="PRO_5045894826" description="EfeO-type cupredoxin-like domain-containing protein" evidence="1">
    <location>
        <begin position="21"/>
        <end position="148"/>
    </location>
</feature>
<keyword evidence="3" id="KW-1185">Reference proteome</keyword>
<accession>A0ABX7VTV4</accession>
<gene>
    <name evidence="2" type="ORF">ERJ70_07925</name>
</gene>
<dbReference type="Proteomes" id="UP000665043">
    <property type="component" value="Chromosome"/>
</dbReference>
<evidence type="ECO:0008006" key="4">
    <source>
        <dbReference type="Google" id="ProtNLM"/>
    </source>
</evidence>